<keyword evidence="2 11" id="KW-0547">Nucleotide-binding</keyword>
<dbReference type="InterPro" id="IPR013986">
    <property type="entry name" value="DExx_box_DNA_helicase_dom_sf"/>
</dbReference>
<evidence type="ECO:0000256" key="6">
    <source>
        <dbReference type="ARBA" id="ARBA00023125"/>
    </source>
</evidence>
<dbReference type="PANTHER" id="PTHR11070">
    <property type="entry name" value="UVRD / RECB / PCRA DNA HELICASE FAMILY MEMBER"/>
    <property type="match status" value="1"/>
</dbReference>
<dbReference type="Gene3D" id="1.10.10.160">
    <property type="match status" value="1"/>
</dbReference>
<evidence type="ECO:0000259" key="12">
    <source>
        <dbReference type="PROSITE" id="PS51198"/>
    </source>
</evidence>
<comment type="catalytic activity">
    <reaction evidence="10">
        <text>ATP + H2O = ADP + phosphate + H(+)</text>
        <dbReference type="Rhea" id="RHEA:13065"/>
        <dbReference type="ChEBI" id="CHEBI:15377"/>
        <dbReference type="ChEBI" id="CHEBI:15378"/>
        <dbReference type="ChEBI" id="CHEBI:30616"/>
        <dbReference type="ChEBI" id="CHEBI:43474"/>
        <dbReference type="ChEBI" id="CHEBI:456216"/>
        <dbReference type="EC" id="5.6.2.4"/>
    </reaction>
</comment>
<dbReference type="GO" id="GO:0000725">
    <property type="term" value="P:recombinational repair"/>
    <property type="evidence" value="ECO:0007669"/>
    <property type="project" value="TreeGrafter"/>
</dbReference>
<dbReference type="InterPro" id="IPR014016">
    <property type="entry name" value="UvrD-like_ATP-bd"/>
</dbReference>
<comment type="similarity">
    <text evidence="1">Belongs to the helicase family. UvrD subfamily.</text>
</comment>
<dbReference type="SUPFAM" id="SSF52540">
    <property type="entry name" value="P-loop containing nucleoside triphosphate hydrolases"/>
    <property type="match status" value="1"/>
</dbReference>
<dbReference type="Gene3D" id="1.10.486.10">
    <property type="entry name" value="PCRA, domain 4"/>
    <property type="match status" value="1"/>
</dbReference>
<keyword evidence="7" id="KW-0413">Isomerase</keyword>
<comment type="catalytic activity">
    <reaction evidence="8">
        <text>Couples ATP hydrolysis with the unwinding of duplex DNA by translocating in the 3'-5' direction.</text>
        <dbReference type="EC" id="5.6.2.4"/>
    </reaction>
</comment>
<dbReference type="PANTHER" id="PTHR11070:SF2">
    <property type="entry name" value="ATP-DEPENDENT DNA HELICASE SRS2"/>
    <property type="match status" value="1"/>
</dbReference>
<keyword evidence="5 11" id="KW-0067">ATP-binding</keyword>
<dbReference type="InterPro" id="IPR014017">
    <property type="entry name" value="DNA_helicase_UvrD-like_C"/>
</dbReference>
<gene>
    <name evidence="14" type="ORF">A2W58_01380</name>
</gene>
<dbReference type="EC" id="5.6.2.4" evidence="9"/>
<dbReference type="AlphaFoldDB" id="A0A1G2T602"/>
<dbReference type="CDD" id="cd18807">
    <property type="entry name" value="SF1_C_UvrD"/>
    <property type="match status" value="1"/>
</dbReference>
<dbReference type="GO" id="GO:0016787">
    <property type="term" value="F:hydrolase activity"/>
    <property type="evidence" value="ECO:0007669"/>
    <property type="project" value="UniProtKB-UniRule"/>
</dbReference>
<evidence type="ECO:0000259" key="13">
    <source>
        <dbReference type="PROSITE" id="PS51217"/>
    </source>
</evidence>
<feature type="domain" description="UvrD-like helicase ATP-binding" evidence="12">
    <location>
        <begin position="5"/>
        <end position="296"/>
    </location>
</feature>
<evidence type="ECO:0000256" key="11">
    <source>
        <dbReference type="PROSITE-ProRule" id="PRU00560"/>
    </source>
</evidence>
<keyword evidence="4 11" id="KW-0347">Helicase</keyword>
<feature type="binding site" evidence="11">
    <location>
        <begin position="26"/>
        <end position="33"/>
    </location>
    <ligand>
        <name>ATP</name>
        <dbReference type="ChEBI" id="CHEBI:30616"/>
    </ligand>
</feature>
<dbReference type="GO" id="GO:0005829">
    <property type="term" value="C:cytosol"/>
    <property type="evidence" value="ECO:0007669"/>
    <property type="project" value="TreeGrafter"/>
</dbReference>
<dbReference type="EMBL" id="MHVL01000045">
    <property type="protein sequence ID" value="OHA92572.1"/>
    <property type="molecule type" value="Genomic_DNA"/>
</dbReference>
<dbReference type="CDD" id="cd17932">
    <property type="entry name" value="DEXQc_UvrD"/>
    <property type="match status" value="1"/>
</dbReference>
<dbReference type="Proteomes" id="UP000179264">
    <property type="component" value="Unassembled WGS sequence"/>
</dbReference>
<protein>
    <recommendedName>
        <fullName evidence="9">DNA 3'-5' helicase</fullName>
        <ecNumber evidence="9">5.6.2.4</ecNumber>
    </recommendedName>
</protein>
<evidence type="ECO:0000256" key="2">
    <source>
        <dbReference type="ARBA" id="ARBA00022741"/>
    </source>
</evidence>
<evidence type="ECO:0000256" key="8">
    <source>
        <dbReference type="ARBA" id="ARBA00034617"/>
    </source>
</evidence>
<keyword evidence="3 11" id="KW-0378">Hydrolase</keyword>
<dbReference type="GO" id="GO:0033202">
    <property type="term" value="C:DNA helicase complex"/>
    <property type="evidence" value="ECO:0007669"/>
    <property type="project" value="TreeGrafter"/>
</dbReference>
<dbReference type="InterPro" id="IPR000212">
    <property type="entry name" value="DNA_helicase_UvrD/REP"/>
</dbReference>
<evidence type="ECO:0000256" key="10">
    <source>
        <dbReference type="ARBA" id="ARBA00048988"/>
    </source>
</evidence>
<organism evidence="14 15">
    <name type="scientific">Candidatus Zambryskibacteria bacterium RIFCSPHIGHO2_02_38_10.5</name>
    <dbReference type="NCBI Taxonomy" id="1802742"/>
    <lineage>
        <taxon>Bacteria</taxon>
        <taxon>Candidatus Zambryskiibacteriota</taxon>
    </lineage>
</organism>
<dbReference type="GO" id="GO:0005524">
    <property type="term" value="F:ATP binding"/>
    <property type="evidence" value="ECO:0007669"/>
    <property type="project" value="UniProtKB-UniRule"/>
</dbReference>
<comment type="caution">
    <text evidence="14">The sequence shown here is derived from an EMBL/GenBank/DDBJ whole genome shotgun (WGS) entry which is preliminary data.</text>
</comment>
<dbReference type="Pfam" id="PF00580">
    <property type="entry name" value="UvrD-helicase"/>
    <property type="match status" value="1"/>
</dbReference>
<name>A0A1G2T602_9BACT</name>
<proteinExistence type="inferred from homology"/>
<dbReference type="GO" id="GO:0003677">
    <property type="term" value="F:DNA binding"/>
    <property type="evidence" value="ECO:0007669"/>
    <property type="project" value="UniProtKB-KW"/>
</dbReference>
<dbReference type="InterPro" id="IPR027417">
    <property type="entry name" value="P-loop_NTPase"/>
</dbReference>
<evidence type="ECO:0000313" key="14">
    <source>
        <dbReference type="EMBL" id="OHA92572.1"/>
    </source>
</evidence>
<accession>A0A1G2T602</accession>
<sequence length="659" mass="75456">MNYLESLNLEQKKAVLATEGPVLIVAGAGAGKTKTLTHRILHLIEKGVGPERILAITFTNKAAKEMRERVFAMLNSSASVGVKSAYSLRQANKPVVSTFHSLGVQIIKENSELLKLPRHFAIFDSADSKKALKDALIYQNLDPKEHLDKVRHIISNEKGRGVNFTEYAEKNFDDYTYQITKNVWRKYQETLSRENALDFDDLLLVTLKLFQNYKDVLEKYQNRFLYIHIDEYQDTNKVQNSIVELLAKKHRNLCVVGDTDQNIYSWRGAEIKNMLHFEKTYPEVQTIFLEQNYRSTKNILAVANKIIEVNNFRIPKNLFTENPDGEKISIFEGRNETDEAHFIALKSKELIESGVSPEEITVLYRANFQSRVLEDAYLSYGVSYQLLGTKFFERKEIKDLVSFVRCSLNQDSLSDFVRIINVPRRGLGKLTLGKIIGGKENELPSSAQEKISNFRNMLANFKTILTTLKTSQAIKYIIKTSGIQNMYGTGKDEDSERLENIMELVSLATKYDDLPAEEGIEKFLTDSALASDQDSLDEVKSGVKLMTVHASKGLEFEYVFICGLELDLFPHRRRNENTKGNREETQATNEEERRLFYVAITRAGKKLFLTHAQTRTIFGSLQVNSPSEFLDDISDKYTEKEYYGNTISQNKKPLFKIEF</sequence>
<feature type="domain" description="UvrD-like helicase C-terminal" evidence="13">
    <location>
        <begin position="297"/>
        <end position="553"/>
    </location>
</feature>
<dbReference type="Pfam" id="PF13361">
    <property type="entry name" value="UvrD_C"/>
    <property type="match status" value="1"/>
</dbReference>
<evidence type="ECO:0000256" key="3">
    <source>
        <dbReference type="ARBA" id="ARBA00022801"/>
    </source>
</evidence>
<dbReference type="GO" id="GO:0043138">
    <property type="term" value="F:3'-5' DNA helicase activity"/>
    <property type="evidence" value="ECO:0007669"/>
    <property type="project" value="UniProtKB-EC"/>
</dbReference>
<evidence type="ECO:0000256" key="5">
    <source>
        <dbReference type="ARBA" id="ARBA00022840"/>
    </source>
</evidence>
<reference evidence="14 15" key="1">
    <citation type="journal article" date="2016" name="Nat. Commun.">
        <title>Thousands of microbial genomes shed light on interconnected biogeochemical processes in an aquifer system.</title>
        <authorList>
            <person name="Anantharaman K."/>
            <person name="Brown C.T."/>
            <person name="Hug L.A."/>
            <person name="Sharon I."/>
            <person name="Castelle C.J."/>
            <person name="Probst A.J."/>
            <person name="Thomas B.C."/>
            <person name="Singh A."/>
            <person name="Wilkins M.J."/>
            <person name="Karaoz U."/>
            <person name="Brodie E.L."/>
            <person name="Williams K.H."/>
            <person name="Hubbard S.S."/>
            <person name="Banfield J.F."/>
        </authorList>
    </citation>
    <scope>NUCLEOTIDE SEQUENCE [LARGE SCALE GENOMIC DNA]</scope>
</reference>
<dbReference type="Gene3D" id="3.40.50.300">
    <property type="entry name" value="P-loop containing nucleotide triphosphate hydrolases"/>
    <property type="match status" value="2"/>
</dbReference>
<evidence type="ECO:0000256" key="1">
    <source>
        <dbReference type="ARBA" id="ARBA00009922"/>
    </source>
</evidence>
<dbReference type="PROSITE" id="PS51198">
    <property type="entry name" value="UVRD_HELICASE_ATP_BIND"/>
    <property type="match status" value="1"/>
</dbReference>
<evidence type="ECO:0000256" key="7">
    <source>
        <dbReference type="ARBA" id="ARBA00023235"/>
    </source>
</evidence>
<evidence type="ECO:0000256" key="9">
    <source>
        <dbReference type="ARBA" id="ARBA00034808"/>
    </source>
</evidence>
<evidence type="ECO:0000256" key="4">
    <source>
        <dbReference type="ARBA" id="ARBA00022806"/>
    </source>
</evidence>
<dbReference type="PROSITE" id="PS51217">
    <property type="entry name" value="UVRD_HELICASE_CTER"/>
    <property type="match status" value="1"/>
</dbReference>
<evidence type="ECO:0000313" key="15">
    <source>
        <dbReference type="Proteomes" id="UP000179264"/>
    </source>
</evidence>
<keyword evidence="6" id="KW-0238">DNA-binding</keyword>